<dbReference type="InterPro" id="IPR011990">
    <property type="entry name" value="TPR-like_helical_dom_sf"/>
</dbReference>
<name>Q0FH83_SALBH</name>
<evidence type="ECO:0000313" key="2">
    <source>
        <dbReference type="Proteomes" id="UP000006230"/>
    </source>
</evidence>
<organism evidence="1 2">
    <name type="scientific">Salipiger bermudensis (strain DSM 26914 / JCM 13377 / KCTC 12554 / HTCC2601)</name>
    <name type="common">Pelagibaca bermudensis</name>
    <dbReference type="NCBI Taxonomy" id="314265"/>
    <lineage>
        <taxon>Bacteria</taxon>
        <taxon>Pseudomonadati</taxon>
        <taxon>Pseudomonadota</taxon>
        <taxon>Alphaproteobacteria</taxon>
        <taxon>Rhodobacterales</taxon>
        <taxon>Roseobacteraceae</taxon>
        <taxon>Salipiger</taxon>
    </lineage>
</organism>
<reference evidence="1 2" key="1">
    <citation type="journal article" date="2010" name="J. Bacteriol.">
        <title>Genome sequences of Pelagibaca bermudensis HTCC2601T and Maritimibacter alkaliphilus HTCC2654T, the type strains of two marine Roseobacter genera.</title>
        <authorList>
            <person name="Thrash J.C."/>
            <person name="Cho J.C."/>
            <person name="Ferriera S."/>
            <person name="Johnson J."/>
            <person name="Vergin K.L."/>
            <person name="Giovannoni S.J."/>
        </authorList>
    </citation>
    <scope>NUCLEOTIDE SEQUENCE [LARGE SCALE GENOMIC DNA]</scope>
    <source>
        <strain evidence="2">DSM 26914 / JCM 13377 / KCTC 12554 / HTCC2601</strain>
    </source>
</reference>
<dbReference type="HOGENOM" id="CLU_324810_0_0_5"/>
<evidence type="ECO:0000313" key="1">
    <source>
        <dbReference type="EMBL" id="EAU43568.1"/>
    </source>
</evidence>
<sequence length="889" mass="96025">QALEDLVPGQTMPAPRPALRPALGALIGAFNAHQGTSRLLITSRYDFTAPDGAGGDSAAGLIRVPLVGMRRSEQEKQWRAKARAQSAEAVVNSDTAKLVAAALEAAAGNPGLQNVLTGPVLKGEEAAARAAVNAVTTWRETGTAPEDSNEALAFFTQMSFDTYIAALTEAERKVLAAACLFDAKVPVPRDAVAAAARALGVSDPEAGLGRLLALGLLDDFGAMAGWPGLEELPHLAANPLARPLAPRLHDDLRASAADVALPELARAWRDAKGNFARDQRATAACRLALHATAPEPEVLEAATVAAADYLFNRLGLACSALRLAKPALDRLTDARHDPSHPLSGLLINAARQAGDIAMQARLLEQALQSNTLDSGWRAFFLGLRADFLHDRGDLEQALRIYTDEVIPIHESLRNELSLAVSKGRVADLLEARGDLDDALRIRHEEELPVYEALGDRRSVAMTKLKIADVLEARGDLDEALRILKEEVLPVLEMVGDRREQAVTHGRIAGILEVRGNLDEALRIRTEEQLPIFVALNDKRSFAYTKLRIADCLENHGDFDEALRIRAEEALPLLEAIGDQRAIAVTKGKISDVYEVRGDLEEAMRLRSEEVLPAFEALEDRRSVAITKGRIADLLKIRGDLEGALRIRIEEELPVFQALEDKREQAITLGKIADILIACGDFDEALRILTEEALPIVAALGDKREQAVTHGKIADVLEARGDLDEGLRIRLEEELPVFDELRDKPQQDVTKGKIAEVLGAKGKIGAALDMHLSRLTDAEAMGMLDSLNHIRLSCARLRLQRGDHHIGGLKTIADELSMAWAGANQIGRPDVVGEVGSLFGPVLAMGGSRDQALEVLAAAASAWDMFGDTERAADCRQIIASIKGKTRESS</sequence>
<dbReference type="Gene3D" id="1.25.40.10">
    <property type="entry name" value="Tetratricopeptide repeat domain"/>
    <property type="match status" value="2"/>
</dbReference>
<dbReference type="eggNOG" id="COG0457">
    <property type="taxonomic scope" value="Bacteria"/>
</dbReference>
<dbReference type="PANTHER" id="PTHR10098">
    <property type="entry name" value="RAPSYN-RELATED"/>
    <property type="match status" value="1"/>
</dbReference>
<dbReference type="eggNOG" id="COG1672">
    <property type="taxonomic scope" value="Bacteria"/>
</dbReference>
<dbReference type="STRING" id="314265.R2601_24105"/>
<protein>
    <submittedName>
        <fullName evidence="1">TPR repeat</fullName>
    </submittedName>
</protein>
<dbReference type="SUPFAM" id="SSF48452">
    <property type="entry name" value="TPR-like"/>
    <property type="match status" value="3"/>
</dbReference>
<accession>Q0FH83</accession>
<dbReference type="EMBL" id="AATQ01000079">
    <property type="protein sequence ID" value="EAU43568.1"/>
    <property type="molecule type" value="Genomic_DNA"/>
</dbReference>
<keyword evidence="2" id="KW-1185">Reference proteome</keyword>
<proteinExistence type="predicted"/>
<dbReference type="Proteomes" id="UP000006230">
    <property type="component" value="Unassembled WGS sequence"/>
</dbReference>
<feature type="non-terminal residue" evidence="1">
    <location>
        <position position="1"/>
    </location>
</feature>
<dbReference type="AlphaFoldDB" id="Q0FH83"/>
<comment type="caution">
    <text evidence="1">The sequence shown here is derived from an EMBL/GenBank/DDBJ whole genome shotgun (WGS) entry which is preliminary data.</text>
</comment>
<gene>
    <name evidence="1" type="ORF">R2601_24105</name>
</gene>
<dbReference type="PANTHER" id="PTHR10098:SF106">
    <property type="entry name" value="TETRATRICOPEPTIDE REPEAT PROTEIN 28-LIKE PROTEIN"/>
    <property type="match status" value="1"/>
</dbReference>